<dbReference type="InterPro" id="IPR029058">
    <property type="entry name" value="AB_hydrolase_fold"/>
</dbReference>
<evidence type="ECO:0000313" key="2">
    <source>
        <dbReference type="Proteomes" id="UP001596039"/>
    </source>
</evidence>
<accession>A0ABW0NPK5</accession>
<dbReference type="RefSeq" id="WP_386739564.1">
    <property type="nucleotide sequence ID" value="NZ_JBHSMG010000001.1"/>
</dbReference>
<gene>
    <name evidence="1" type="ORF">ACFPJ4_06570</name>
</gene>
<organism evidence="1 2">
    <name type="scientific">Lysinimonas soli</name>
    <dbReference type="NCBI Taxonomy" id="1074233"/>
    <lineage>
        <taxon>Bacteria</taxon>
        <taxon>Bacillati</taxon>
        <taxon>Actinomycetota</taxon>
        <taxon>Actinomycetes</taxon>
        <taxon>Micrococcales</taxon>
        <taxon>Microbacteriaceae</taxon>
        <taxon>Lysinimonas</taxon>
    </lineage>
</organism>
<sequence>MRARPELFRIGETRPTARSLAQLIGDYPNAMRFRVQSLRHWPVPDAFRRGDRRTVVILPGIYETWHYLRPVAEQVNARGHPVLVIPGLGLNRAPIGATASRVLDELVERGLHGVALVTHSKGGIVGKHLLALDDRDGVIDRLVAIATPFAGSSMARIAPTPGLRAFLPEDPVITALAAERTVNARITSIYPRFDPHIPDGCTLEGAENIELPVVGHFRILRHPALADAVVRAVER</sequence>
<evidence type="ECO:0000313" key="1">
    <source>
        <dbReference type="EMBL" id="MFC5501903.1"/>
    </source>
</evidence>
<dbReference type="PANTHER" id="PTHR37946:SF1">
    <property type="entry name" value="SLL1969 PROTEIN"/>
    <property type="match status" value="1"/>
</dbReference>
<dbReference type="SUPFAM" id="SSF53474">
    <property type="entry name" value="alpha/beta-Hydrolases"/>
    <property type="match status" value="1"/>
</dbReference>
<dbReference type="PANTHER" id="PTHR37946">
    <property type="entry name" value="SLL1969 PROTEIN"/>
    <property type="match status" value="1"/>
</dbReference>
<name>A0ABW0NPK5_9MICO</name>
<protein>
    <submittedName>
        <fullName evidence="1">Esterase/lipase family protein</fullName>
    </submittedName>
</protein>
<dbReference type="Proteomes" id="UP001596039">
    <property type="component" value="Unassembled WGS sequence"/>
</dbReference>
<dbReference type="EMBL" id="JBHSMG010000001">
    <property type="protein sequence ID" value="MFC5501903.1"/>
    <property type="molecule type" value="Genomic_DNA"/>
</dbReference>
<comment type="caution">
    <text evidence="1">The sequence shown here is derived from an EMBL/GenBank/DDBJ whole genome shotgun (WGS) entry which is preliminary data.</text>
</comment>
<dbReference type="Gene3D" id="3.40.50.1820">
    <property type="entry name" value="alpha/beta hydrolase"/>
    <property type="match status" value="1"/>
</dbReference>
<keyword evidence="2" id="KW-1185">Reference proteome</keyword>
<proteinExistence type="predicted"/>
<reference evidence="2" key="1">
    <citation type="journal article" date="2019" name="Int. J. Syst. Evol. Microbiol.">
        <title>The Global Catalogue of Microorganisms (GCM) 10K type strain sequencing project: providing services to taxonomists for standard genome sequencing and annotation.</title>
        <authorList>
            <consortium name="The Broad Institute Genomics Platform"/>
            <consortium name="The Broad Institute Genome Sequencing Center for Infectious Disease"/>
            <person name="Wu L."/>
            <person name="Ma J."/>
        </authorList>
    </citation>
    <scope>NUCLEOTIDE SEQUENCE [LARGE SCALE GENOMIC DNA]</scope>
    <source>
        <strain evidence="2">CGMCC 4.6997</strain>
    </source>
</reference>